<gene>
    <name evidence="1" type="ORF">B5807_08554</name>
</gene>
<dbReference type="EMBL" id="KZ107851">
    <property type="protein sequence ID" value="OSS46626.1"/>
    <property type="molecule type" value="Genomic_DNA"/>
</dbReference>
<keyword evidence="2" id="KW-1185">Reference proteome</keyword>
<dbReference type="InParanoid" id="A0A1Y2LRY0"/>
<sequence length="107" mass="11875">MRAFTWPSPESQQWQQGSKAAVAAPVVVSNVHRETRPGLLTARHTAGCHMRADIDQVPTDSISVDTPVLTSVCRPRAHMASRLKQQSLIRYLGLCVSGEICIVPWRR</sequence>
<evidence type="ECO:0000313" key="1">
    <source>
        <dbReference type="EMBL" id="OSS46626.1"/>
    </source>
</evidence>
<evidence type="ECO:0000313" key="2">
    <source>
        <dbReference type="Proteomes" id="UP000193240"/>
    </source>
</evidence>
<accession>A0A1Y2LRY0</accession>
<dbReference type="Proteomes" id="UP000193240">
    <property type="component" value="Unassembled WGS sequence"/>
</dbReference>
<name>A0A1Y2LRY0_EPING</name>
<proteinExistence type="predicted"/>
<dbReference type="AlphaFoldDB" id="A0A1Y2LRY0"/>
<reference evidence="1 2" key="1">
    <citation type="journal article" date="2017" name="Genome Announc.">
        <title>Genome sequence of the saprophytic ascomycete Epicoccum nigrum ICMP 19927 strain isolated from New Zealand.</title>
        <authorList>
            <person name="Fokin M."/>
            <person name="Fleetwood D."/>
            <person name="Weir B.S."/>
            <person name="Villas-Boas S.G."/>
        </authorList>
    </citation>
    <scope>NUCLEOTIDE SEQUENCE [LARGE SCALE GENOMIC DNA]</scope>
    <source>
        <strain evidence="1 2">ICMP 19927</strain>
    </source>
</reference>
<organism evidence="1 2">
    <name type="scientific">Epicoccum nigrum</name>
    <name type="common">Soil fungus</name>
    <name type="synonym">Epicoccum purpurascens</name>
    <dbReference type="NCBI Taxonomy" id="105696"/>
    <lineage>
        <taxon>Eukaryota</taxon>
        <taxon>Fungi</taxon>
        <taxon>Dikarya</taxon>
        <taxon>Ascomycota</taxon>
        <taxon>Pezizomycotina</taxon>
        <taxon>Dothideomycetes</taxon>
        <taxon>Pleosporomycetidae</taxon>
        <taxon>Pleosporales</taxon>
        <taxon>Pleosporineae</taxon>
        <taxon>Didymellaceae</taxon>
        <taxon>Epicoccum</taxon>
    </lineage>
</organism>
<protein>
    <submittedName>
        <fullName evidence="1">Uncharacterized protein</fullName>
    </submittedName>
</protein>